<dbReference type="RefSeq" id="WP_206561496.1">
    <property type="nucleotide sequence ID" value="NZ_JAFKCZ010000011.1"/>
</dbReference>
<evidence type="ECO:0000256" key="4">
    <source>
        <dbReference type="ARBA" id="ARBA00022475"/>
    </source>
</evidence>
<comment type="similarity">
    <text evidence="2 8">Belongs to the 4-toluene sulfonate uptake permease (TSUP) (TC 2.A.102) family.</text>
</comment>
<evidence type="ECO:0000256" key="2">
    <source>
        <dbReference type="ARBA" id="ARBA00009142"/>
    </source>
</evidence>
<organism evidence="9 10">
    <name type="scientific">Parahaliea mediterranea</name>
    <dbReference type="NCBI Taxonomy" id="651086"/>
    <lineage>
        <taxon>Bacteria</taxon>
        <taxon>Pseudomonadati</taxon>
        <taxon>Pseudomonadota</taxon>
        <taxon>Gammaproteobacteria</taxon>
        <taxon>Cellvibrionales</taxon>
        <taxon>Halieaceae</taxon>
        <taxon>Parahaliea</taxon>
    </lineage>
</organism>
<protein>
    <recommendedName>
        <fullName evidence="8">Probable membrane transporter protein</fullName>
    </recommendedName>
</protein>
<feature type="transmembrane region" description="Helical" evidence="8">
    <location>
        <begin position="68"/>
        <end position="88"/>
    </location>
</feature>
<evidence type="ECO:0000256" key="5">
    <source>
        <dbReference type="ARBA" id="ARBA00022692"/>
    </source>
</evidence>
<feature type="transmembrane region" description="Helical" evidence="8">
    <location>
        <begin position="186"/>
        <end position="204"/>
    </location>
</feature>
<evidence type="ECO:0000313" key="9">
    <source>
        <dbReference type="EMBL" id="MBN7798055.1"/>
    </source>
</evidence>
<evidence type="ECO:0000256" key="8">
    <source>
        <dbReference type="RuleBase" id="RU363041"/>
    </source>
</evidence>
<name>A0A939DH60_9GAMM</name>
<dbReference type="GO" id="GO:0005886">
    <property type="term" value="C:plasma membrane"/>
    <property type="evidence" value="ECO:0007669"/>
    <property type="project" value="UniProtKB-SubCell"/>
</dbReference>
<dbReference type="InterPro" id="IPR002781">
    <property type="entry name" value="TM_pro_TauE-like"/>
</dbReference>
<feature type="transmembrane region" description="Helical" evidence="8">
    <location>
        <begin position="123"/>
        <end position="148"/>
    </location>
</feature>
<feature type="transmembrane region" description="Helical" evidence="8">
    <location>
        <begin position="94"/>
        <end position="111"/>
    </location>
</feature>
<keyword evidence="3" id="KW-0813">Transport</keyword>
<feature type="transmembrane region" description="Helical" evidence="8">
    <location>
        <begin position="216"/>
        <end position="237"/>
    </location>
</feature>
<evidence type="ECO:0000256" key="6">
    <source>
        <dbReference type="ARBA" id="ARBA00022989"/>
    </source>
</evidence>
<gene>
    <name evidence="9" type="ORF">JYP50_15710</name>
</gene>
<evidence type="ECO:0000256" key="7">
    <source>
        <dbReference type="ARBA" id="ARBA00023136"/>
    </source>
</evidence>
<feature type="transmembrane region" description="Helical" evidence="8">
    <location>
        <begin position="27"/>
        <end position="47"/>
    </location>
</feature>
<proteinExistence type="inferred from homology"/>
<dbReference type="Pfam" id="PF01925">
    <property type="entry name" value="TauE"/>
    <property type="match status" value="1"/>
</dbReference>
<dbReference type="Proteomes" id="UP000664303">
    <property type="component" value="Unassembled WGS sequence"/>
</dbReference>
<dbReference type="AlphaFoldDB" id="A0A939DH60"/>
<keyword evidence="4 8" id="KW-1003">Cell membrane</keyword>
<comment type="subcellular location">
    <subcellularLocation>
        <location evidence="1 8">Cell membrane</location>
        <topology evidence="1 8">Multi-pass membrane protein</topology>
    </subcellularLocation>
</comment>
<keyword evidence="5 8" id="KW-0812">Transmembrane</keyword>
<evidence type="ECO:0000313" key="10">
    <source>
        <dbReference type="Proteomes" id="UP000664303"/>
    </source>
</evidence>
<comment type="caution">
    <text evidence="9">The sequence shown here is derived from an EMBL/GenBank/DDBJ whole genome shotgun (WGS) entry which is preliminary data.</text>
</comment>
<dbReference type="EMBL" id="JAFKCZ010000011">
    <property type="protein sequence ID" value="MBN7798055.1"/>
    <property type="molecule type" value="Genomic_DNA"/>
</dbReference>
<evidence type="ECO:0000256" key="1">
    <source>
        <dbReference type="ARBA" id="ARBA00004651"/>
    </source>
</evidence>
<dbReference type="InterPro" id="IPR052017">
    <property type="entry name" value="TSUP"/>
</dbReference>
<reference evidence="9" key="1">
    <citation type="submission" date="2021-02" db="EMBL/GenBank/DDBJ databases">
        <title>PHA producing bacteria isolated from coastal sediment in Guangdong, Shenzhen.</title>
        <authorList>
            <person name="Zheng W."/>
            <person name="Yu S."/>
            <person name="Huang Y."/>
        </authorList>
    </citation>
    <scope>NUCLEOTIDE SEQUENCE</scope>
    <source>
        <strain evidence="9">TN14-10</strain>
    </source>
</reference>
<evidence type="ECO:0000256" key="3">
    <source>
        <dbReference type="ARBA" id="ARBA00022448"/>
    </source>
</evidence>
<keyword evidence="7 8" id="KW-0472">Membrane</keyword>
<accession>A0A939DH60</accession>
<keyword evidence="6 8" id="KW-1133">Transmembrane helix</keyword>
<dbReference type="PANTHER" id="PTHR30269">
    <property type="entry name" value="TRANSMEMBRANE PROTEIN YFCA"/>
    <property type="match status" value="1"/>
</dbReference>
<keyword evidence="10" id="KW-1185">Reference proteome</keyword>
<sequence>MSEFLLLPISFLTSCLAGAIGMGGGVLLIALMPGLVPAGAIIPLHALTQLASNFSRAAFGWRAIDWRLVPAIALGGIGGTWLGAAVYAQLNLDWLPALIGALILLITWLPLPAPRGRGQWTLVLLGFYQTGLGMVAGATGPLGAAVLARYNTQRDWLVVNTAVYMSLNHLLRAAAFGLLGFSLWQWWQLLLGMVAASIAGSWVGTRLRGLLPQANFLFWFRLLVTLLALRMIAMPLLDAPPL</sequence>
<dbReference type="PANTHER" id="PTHR30269:SF37">
    <property type="entry name" value="MEMBRANE TRANSPORTER PROTEIN"/>
    <property type="match status" value="1"/>
</dbReference>